<dbReference type="GO" id="GO:0008836">
    <property type="term" value="F:diaminopimelate decarboxylase activity"/>
    <property type="evidence" value="ECO:0007669"/>
    <property type="project" value="TreeGrafter"/>
</dbReference>
<name>A0A916XA53_9ACTN</name>
<dbReference type="AlphaFoldDB" id="A0A916XA53"/>
<dbReference type="GO" id="GO:0009089">
    <property type="term" value="P:lysine biosynthetic process via diaminopimelate"/>
    <property type="evidence" value="ECO:0007669"/>
    <property type="project" value="TreeGrafter"/>
</dbReference>
<protein>
    <submittedName>
        <fullName evidence="5">Diaminopimelate decarboxylase</fullName>
    </submittedName>
</protein>
<dbReference type="Gene3D" id="2.40.37.10">
    <property type="entry name" value="Lyase, Ornithine Decarboxylase, Chain A, domain 1"/>
    <property type="match status" value="1"/>
</dbReference>
<dbReference type="SUPFAM" id="SSF51419">
    <property type="entry name" value="PLP-binding barrel"/>
    <property type="match status" value="1"/>
</dbReference>
<evidence type="ECO:0000313" key="5">
    <source>
        <dbReference type="EMBL" id="GGC55272.1"/>
    </source>
</evidence>
<organism evidence="5 6">
    <name type="scientific">Hoyosella rhizosphaerae</name>
    <dbReference type="NCBI Taxonomy" id="1755582"/>
    <lineage>
        <taxon>Bacteria</taxon>
        <taxon>Bacillati</taxon>
        <taxon>Actinomycetota</taxon>
        <taxon>Actinomycetes</taxon>
        <taxon>Mycobacteriales</taxon>
        <taxon>Hoyosellaceae</taxon>
        <taxon>Hoyosella</taxon>
    </lineage>
</organism>
<reference evidence="5" key="2">
    <citation type="submission" date="2020-09" db="EMBL/GenBank/DDBJ databases">
        <authorList>
            <person name="Sun Q."/>
            <person name="Zhou Y."/>
        </authorList>
    </citation>
    <scope>NUCLEOTIDE SEQUENCE</scope>
    <source>
        <strain evidence="5">CGMCC 1.15478</strain>
    </source>
</reference>
<dbReference type="SUPFAM" id="SSF50621">
    <property type="entry name" value="Alanine racemase C-terminal domain-like"/>
    <property type="match status" value="1"/>
</dbReference>
<evidence type="ECO:0000256" key="3">
    <source>
        <dbReference type="PIRSR" id="PIRSR600183-50"/>
    </source>
</evidence>
<dbReference type="InterPro" id="IPR009006">
    <property type="entry name" value="Ala_racemase/Decarboxylase_C"/>
</dbReference>
<accession>A0A916XA53</accession>
<dbReference type="Proteomes" id="UP000641514">
    <property type="component" value="Unassembled WGS sequence"/>
</dbReference>
<comment type="caution">
    <text evidence="5">The sequence shown here is derived from an EMBL/GenBank/DDBJ whole genome shotgun (WGS) entry which is preliminary data.</text>
</comment>
<gene>
    <name evidence="5" type="ORF">GCM10011410_04560</name>
</gene>
<dbReference type="EMBL" id="BMJH01000001">
    <property type="protein sequence ID" value="GGC55272.1"/>
    <property type="molecule type" value="Genomic_DNA"/>
</dbReference>
<keyword evidence="6" id="KW-1185">Reference proteome</keyword>
<dbReference type="Gene3D" id="3.20.20.10">
    <property type="entry name" value="Alanine racemase"/>
    <property type="match status" value="1"/>
</dbReference>
<dbReference type="PRINTS" id="PR01179">
    <property type="entry name" value="ODADCRBXLASE"/>
</dbReference>
<evidence type="ECO:0000313" key="6">
    <source>
        <dbReference type="Proteomes" id="UP000641514"/>
    </source>
</evidence>
<feature type="modified residue" description="N6-(pyridoxal phosphate)lysine" evidence="3">
    <location>
        <position position="87"/>
    </location>
</feature>
<feature type="active site" description="Proton donor" evidence="3">
    <location>
        <position position="421"/>
    </location>
</feature>
<dbReference type="PANTHER" id="PTHR43727">
    <property type="entry name" value="DIAMINOPIMELATE DECARBOXYLASE"/>
    <property type="match status" value="1"/>
</dbReference>
<sequence>MKVTCRGQTVMIIIVIMQTSAPLYLDPSLTTALADTVCQQELLHTLVTALGSPLNVVLPDQAVANAQQFYGLLDRLRLRGEVYFAHKANRSTAFLRRLAASKTRIDIASIGELQHALGCGFHPERIMATGPKTPEFLWLAARAGAIVNVDSLDELSTLAKLPAYLGPTRVLLRFSSFTASGTVAARTSRFGMAETDLGACLDVADAFRDRLDIRGVAYHLDTVGVTEKAAALDGCIRMLLEIQRRSHNADVIDIGGGFGVNYLEDSQQWDNWTSELTQAVLGHRDPITWRGHGYGLRAEQGRLKGALSLYPAHRPVAGPRYAEELLVQRSPSLGQRYSDILLETLTQVYMEPGRALVDQAGLVLTRVLEVRQTAGETLIRLDLNHSDVSLEEHGVVMDPMVIPRGGEQHGPGAGYLIGNLCLEADLISRRKIYFRSMPRPGDLLAFVNTAGYFMDFSADHALHQPIARTVALTGDRWTLDDQYWPMNRETEVA</sequence>
<evidence type="ECO:0000256" key="2">
    <source>
        <dbReference type="ARBA" id="ARBA00022898"/>
    </source>
</evidence>
<dbReference type="PANTHER" id="PTHR43727:SF2">
    <property type="entry name" value="GROUP IV DECARBOXYLASE"/>
    <property type="match status" value="1"/>
</dbReference>
<reference evidence="5" key="1">
    <citation type="journal article" date="2014" name="Int. J. Syst. Evol. Microbiol.">
        <title>Complete genome sequence of Corynebacterium casei LMG S-19264T (=DSM 44701T), isolated from a smear-ripened cheese.</title>
        <authorList>
            <consortium name="US DOE Joint Genome Institute (JGI-PGF)"/>
            <person name="Walter F."/>
            <person name="Albersmeier A."/>
            <person name="Kalinowski J."/>
            <person name="Ruckert C."/>
        </authorList>
    </citation>
    <scope>NUCLEOTIDE SEQUENCE</scope>
    <source>
        <strain evidence="5">CGMCC 1.15478</strain>
    </source>
</reference>
<dbReference type="InterPro" id="IPR029066">
    <property type="entry name" value="PLP-binding_barrel"/>
</dbReference>
<comment type="cofactor">
    <cofactor evidence="1 3">
        <name>pyridoxal 5'-phosphate</name>
        <dbReference type="ChEBI" id="CHEBI:597326"/>
    </cofactor>
</comment>
<dbReference type="InterPro" id="IPR022644">
    <property type="entry name" value="De-COase2_N"/>
</dbReference>
<dbReference type="InterPro" id="IPR000183">
    <property type="entry name" value="Orn/DAP/Arg_de-COase"/>
</dbReference>
<proteinExistence type="predicted"/>
<feature type="domain" description="Orn/DAP/Arg decarboxylase 2 N-terminal" evidence="4">
    <location>
        <begin position="77"/>
        <end position="302"/>
    </location>
</feature>
<keyword evidence="2 3" id="KW-0663">Pyridoxal phosphate</keyword>
<dbReference type="Pfam" id="PF02784">
    <property type="entry name" value="Orn_Arg_deC_N"/>
    <property type="match status" value="1"/>
</dbReference>
<evidence type="ECO:0000259" key="4">
    <source>
        <dbReference type="Pfam" id="PF02784"/>
    </source>
</evidence>
<evidence type="ECO:0000256" key="1">
    <source>
        <dbReference type="ARBA" id="ARBA00001933"/>
    </source>
</evidence>